<evidence type="ECO:0000256" key="3">
    <source>
        <dbReference type="ARBA" id="ARBA00023163"/>
    </source>
</evidence>
<sequence length="154" mass="16225">MPRRPVLSVRAPPMTGAVIGPRPVRVIRVPKSLAARSPDATSDMTVPDEPGIGVGRLARRLGLHASNVSTIVRGLVGRGLLAREPDPADRRAVRLQPTAQSVADLRMSEQNWAESFADTLATLTDDQRAALTAALPALRALTAAGQETPTAPGE</sequence>
<reference evidence="6" key="1">
    <citation type="submission" date="2015-09" db="EMBL/GenBank/DDBJ databases">
        <authorList>
            <person name="Graham D.E."/>
            <person name="Mahan K.M."/>
            <person name="Klingeman D.M."/>
            <person name="Fida T."/>
            <person name="Giannone R.J."/>
            <person name="Hettich R.L."/>
            <person name="Parry R.J."/>
            <person name="Spain J.C."/>
        </authorList>
    </citation>
    <scope>NUCLEOTIDE SEQUENCE [LARGE SCALE GENOMIC DNA]</scope>
    <source>
        <strain evidence="6">JCM 4701</strain>
    </source>
</reference>
<evidence type="ECO:0000259" key="4">
    <source>
        <dbReference type="PROSITE" id="PS50995"/>
    </source>
</evidence>
<dbReference type="PANTHER" id="PTHR39515:SF2">
    <property type="entry name" value="HTH-TYPE TRANSCRIPTIONAL REGULATOR RV0880"/>
    <property type="match status" value="1"/>
</dbReference>
<dbReference type="Pfam" id="PF01047">
    <property type="entry name" value="MarR"/>
    <property type="match status" value="1"/>
</dbReference>
<evidence type="ECO:0000256" key="2">
    <source>
        <dbReference type="ARBA" id="ARBA00023125"/>
    </source>
</evidence>
<protein>
    <recommendedName>
        <fullName evidence="4">HTH marR-type domain-containing protein</fullName>
    </recommendedName>
</protein>
<keyword evidence="1" id="KW-0805">Transcription regulation</keyword>
<dbReference type="InterPro" id="IPR052526">
    <property type="entry name" value="HTH-type_Bedaq_tolerance"/>
</dbReference>
<dbReference type="Proteomes" id="UP000236047">
    <property type="component" value="Unassembled WGS sequence"/>
</dbReference>
<evidence type="ECO:0000313" key="5">
    <source>
        <dbReference type="EMBL" id="PNE39407.1"/>
    </source>
</evidence>
<dbReference type="InterPro" id="IPR036390">
    <property type="entry name" value="WH_DNA-bd_sf"/>
</dbReference>
<comment type="caution">
    <text evidence="5">The sequence shown here is derived from an EMBL/GenBank/DDBJ whole genome shotgun (WGS) entry which is preliminary data.</text>
</comment>
<dbReference type="InterPro" id="IPR000835">
    <property type="entry name" value="HTH_MarR-typ"/>
</dbReference>
<evidence type="ECO:0000313" key="6">
    <source>
        <dbReference type="Proteomes" id="UP000236047"/>
    </source>
</evidence>
<keyword evidence="6" id="KW-1185">Reference proteome</keyword>
<name>A0A2N8PEF6_STRNR</name>
<dbReference type="GO" id="GO:0003677">
    <property type="term" value="F:DNA binding"/>
    <property type="evidence" value="ECO:0007669"/>
    <property type="project" value="UniProtKB-KW"/>
</dbReference>
<dbReference type="EMBL" id="LJSN01000003">
    <property type="protein sequence ID" value="PNE39407.1"/>
    <property type="molecule type" value="Genomic_DNA"/>
</dbReference>
<dbReference type="PANTHER" id="PTHR39515">
    <property type="entry name" value="CONSERVED PROTEIN"/>
    <property type="match status" value="1"/>
</dbReference>
<dbReference type="Gene3D" id="1.10.10.10">
    <property type="entry name" value="Winged helix-like DNA-binding domain superfamily/Winged helix DNA-binding domain"/>
    <property type="match status" value="1"/>
</dbReference>
<keyword evidence="2" id="KW-0238">DNA-binding</keyword>
<organism evidence="5 6">
    <name type="scientific">Streptomyces noursei</name>
    <name type="common">Streptomyces albulus</name>
    <dbReference type="NCBI Taxonomy" id="1971"/>
    <lineage>
        <taxon>Bacteria</taxon>
        <taxon>Bacillati</taxon>
        <taxon>Actinomycetota</taxon>
        <taxon>Actinomycetes</taxon>
        <taxon>Kitasatosporales</taxon>
        <taxon>Streptomycetaceae</taxon>
        <taxon>Streptomyces</taxon>
    </lineage>
</organism>
<dbReference type="SMART" id="SM00347">
    <property type="entry name" value="HTH_MARR"/>
    <property type="match status" value="1"/>
</dbReference>
<keyword evidence="3" id="KW-0804">Transcription</keyword>
<dbReference type="InterPro" id="IPR036388">
    <property type="entry name" value="WH-like_DNA-bd_sf"/>
</dbReference>
<dbReference type="AlphaFoldDB" id="A0A2N8PEF6"/>
<dbReference type="PROSITE" id="PS50995">
    <property type="entry name" value="HTH_MARR_2"/>
    <property type="match status" value="1"/>
</dbReference>
<evidence type="ECO:0000256" key="1">
    <source>
        <dbReference type="ARBA" id="ARBA00023015"/>
    </source>
</evidence>
<dbReference type="PROSITE" id="PS01117">
    <property type="entry name" value="HTH_MARR_1"/>
    <property type="match status" value="1"/>
</dbReference>
<feature type="domain" description="HTH marR-type" evidence="4">
    <location>
        <begin position="1"/>
        <end position="140"/>
    </location>
</feature>
<accession>A0A2N8PEF6</accession>
<proteinExistence type="predicted"/>
<dbReference type="GO" id="GO:0003700">
    <property type="term" value="F:DNA-binding transcription factor activity"/>
    <property type="evidence" value="ECO:0007669"/>
    <property type="project" value="InterPro"/>
</dbReference>
<gene>
    <name evidence="5" type="ORF">AOB60_21365</name>
</gene>
<dbReference type="SUPFAM" id="SSF46785">
    <property type="entry name" value="Winged helix' DNA-binding domain"/>
    <property type="match status" value="1"/>
</dbReference>
<dbReference type="InterPro" id="IPR023187">
    <property type="entry name" value="Tscrpt_reg_MarR-type_CS"/>
</dbReference>